<dbReference type="Proteomes" id="UP001230649">
    <property type="component" value="Unassembled WGS sequence"/>
</dbReference>
<accession>A0ACC2WU11</accession>
<proteinExistence type="predicted"/>
<gene>
    <name evidence="1" type="ORF">QFC20_001476</name>
</gene>
<dbReference type="EMBL" id="JASBWS010000008">
    <property type="protein sequence ID" value="KAJ9114601.1"/>
    <property type="molecule type" value="Genomic_DNA"/>
</dbReference>
<keyword evidence="2" id="KW-1185">Reference proteome</keyword>
<sequence>MTTPALYRQESEISKTDTDTSIFTEKGVIAHHELVDVPDTITEEDEDGNVGRAAYEKSKTMEELTPAQAKSVLRKIDWFILPMFLITQSIQYLDKTALNYAKVFGMEKAMGLKGNQFSVAASIFYVGYLCAQAPWAYLIGRYPAGRVLGVSTLIWGVTVITMVTNRNYAGVLVSRFVLGVFEASVTPGLSLMTGFWYTRAEMPLRQTIWYSSVGWGGMIGALMAAGISKMDDHPVPRWKMIFYILGALTIVWGIVLWFFLQDGPSNAKFLKENERWAAVKRVAANGTGIKTTKFNKQQGLQALRDPKAWLLTLAMFGSSVPNGVLTNFSGPIIKGLGFSTFNAALLDCAGRSFQVIGLLIAGIAATKFENSRIIMCTVGNVLCVLGSSLLAFLPHAKAYTWPRLIGFWLVNTQSIGFTLLKNDHVTDHKVLLGLLAFLPHAKAYTWPRLIGFWLVNTQSIGFTLLKNDHVTDHKVLLGLLAFLPHAKAYTWPRLIGFWLVNTQSIGFTLSLVMISSNIGSYSKRSVTSTMVFIAYCAGNAAGPAFVYESEAPNYKSAAAAMMGGYAGKLVCHCLLGYYMWRENRKRDALGPADPAKAADNGMAGMTEDENTHFRYCY</sequence>
<comment type="caution">
    <text evidence="1">The sequence shown here is derived from an EMBL/GenBank/DDBJ whole genome shotgun (WGS) entry which is preliminary data.</text>
</comment>
<organism evidence="1 2">
    <name type="scientific">Naganishia adeliensis</name>
    <dbReference type="NCBI Taxonomy" id="92952"/>
    <lineage>
        <taxon>Eukaryota</taxon>
        <taxon>Fungi</taxon>
        <taxon>Dikarya</taxon>
        <taxon>Basidiomycota</taxon>
        <taxon>Agaricomycotina</taxon>
        <taxon>Tremellomycetes</taxon>
        <taxon>Filobasidiales</taxon>
        <taxon>Filobasidiaceae</taxon>
        <taxon>Naganishia</taxon>
    </lineage>
</organism>
<evidence type="ECO:0000313" key="1">
    <source>
        <dbReference type="EMBL" id="KAJ9114601.1"/>
    </source>
</evidence>
<name>A0ACC2WU11_9TREE</name>
<reference evidence="1" key="1">
    <citation type="submission" date="2023-04" db="EMBL/GenBank/DDBJ databases">
        <title>Draft Genome sequencing of Naganishia species isolated from polar environments using Oxford Nanopore Technology.</title>
        <authorList>
            <person name="Leo P."/>
            <person name="Venkateswaran K."/>
        </authorList>
    </citation>
    <scope>NUCLEOTIDE SEQUENCE</scope>
    <source>
        <strain evidence="1">MNA-CCFEE 5262</strain>
    </source>
</reference>
<protein>
    <submittedName>
        <fullName evidence="1">Uncharacterized protein</fullName>
    </submittedName>
</protein>
<evidence type="ECO:0000313" key="2">
    <source>
        <dbReference type="Proteomes" id="UP001230649"/>
    </source>
</evidence>